<name>A0A421D333_9EURO</name>
<dbReference type="AlphaFoldDB" id="A0A421D333"/>
<accession>A0A421D333</accession>
<organism evidence="1 2">
    <name type="scientific">Aspergillus turcosus</name>
    <dbReference type="NCBI Taxonomy" id="1245748"/>
    <lineage>
        <taxon>Eukaryota</taxon>
        <taxon>Fungi</taxon>
        <taxon>Dikarya</taxon>
        <taxon>Ascomycota</taxon>
        <taxon>Pezizomycotina</taxon>
        <taxon>Eurotiomycetes</taxon>
        <taxon>Eurotiomycetidae</taxon>
        <taxon>Eurotiales</taxon>
        <taxon>Aspergillaceae</taxon>
        <taxon>Aspergillus</taxon>
        <taxon>Aspergillus subgen. Fumigati</taxon>
    </lineage>
</organism>
<comment type="caution">
    <text evidence="1">The sequence shown here is derived from an EMBL/GenBank/DDBJ whole genome shotgun (WGS) entry which is preliminary data.</text>
</comment>
<dbReference type="Proteomes" id="UP000215289">
    <property type="component" value="Unassembled WGS sequence"/>
</dbReference>
<protein>
    <submittedName>
        <fullName evidence="1">Uncharacterized protein</fullName>
    </submittedName>
</protein>
<evidence type="ECO:0000313" key="2">
    <source>
        <dbReference type="Proteomes" id="UP000215289"/>
    </source>
</evidence>
<dbReference type="OrthoDB" id="4458880at2759"/>
<proteinExistence type="predicted"/>
<keyword evidence="2" id="KW-1185">Reference proteome</keyword>
<dbReference type="EMBL" id="NIDN02000108">
    <property type="protein sequence ID" value="RLL96527.1"/>
    <property type="molecule type" value="Genomic_DNA"/>
</dbReference>
<sequence length="162" mass="19329">MSDYVIRPNTWFANKVPILDGPEDWWRWLVYIKGLALQNEVWRYIDPDDETITREKQKPVEPTRPVATKDFADMDQDEELAWEMELLEYNRLKRIYDEDVDGLRAVQLAIQNTIGEINWFHVYRRNISVRRLLIRLHDRIQPWVVGGYIDEFLPPEAAVVGM</sequence>
<gene>
    <name evidence="1" type="ORF">CFD26_106786</name>
</gene>
<reference evidence="1 2" key="1">
    <citation type="submission" date="2018-08" db="EMBL/GenBank/DDBJ databases">
        <title>Draft genome sequences of two Aspergillus turcosus clinical strains isolated from bronchoalveolar lavage fluid: one azole-susceptible and the other azole-resistant.</title>
        <authorList>
            <person name="Parent-Michaud M."/>
            <person name="Dufresne P.J."/>
            <person name="Fournier E."/>
            <person name="Martineau C."/>
            <person name="Moreira S."/>
            <person name="Perkins V."/>
            <person name="De Repentigny L."/>
            <person name="Dufresne S.F."/>
        </authorList>
    </citation>
    <scope>NUCLEOTIDE SEQUENCE [LARGE SCALE GENOMIC DNA]</scope>
    <source>
        <strain evidence="1">HMR AF 1038</strain>
    </source>
</reference>
<evidence type="ECO:0000313" key="1">
    <source>
        <dbReference type="EMBL" id="RLL96527.1"/>
    </source>
</evidence>